<dbReference type="STRING" id="1544798.LH29_06375"/>
<proteinExistence type="predicted"/>
<keyword evidence="1" id="KW-0812">Transmembrane</keyword>
<name>A0A0D8JER8_9BACT</name>
<keyword evidence="1" id="KW-0472">Membrane</keyword>
<keyword evidence="3" id="KW-1185">Reference proteome</keyword>
<evidence type="ECO:0000313" key="2">
    <source>
        <dbReference type="EMBL" id="KJF45036.1"/>
    </source>
</evidence>
<feature type="transmembrane region" description="Helical" evidence="1">
    <location>
        <begin position="75"/>
        <end position="92"/>
    </location>
</feature>
<comment type="caution">
    <text evidence="2">The sequence shown here is derived from an EMBL/GenBank/DDBJ whole genome shotgun (WGS) entry which is preliminary data.</text>
</comment>
<reference evidence="2 3" key="1">
    <citation type="submission" date="2014-09" db="EMBL/GenBank/DDBJ databases">
        <title>Draft Genome Sequence of Draconibacterium sp. JN14CK-3.</title>
        <authorList>
            <person name="Dong C."/>
            <person name="Lai Q."/>
            <person name="Shao Z."/>
        </authorList>
    </citation>
    <scope>NUCLEOTIDE SEQUENCE [LARGE SCALE GENOMIC DNA]</scope>
    <source>
        <strain evidence="2 3">JN14CK-3</strain>
    </source>
</reference>
<accession>A0A0D8JER8</accession>
<dbReference type="Proteomes" id="UP000032544">
    <property type="component" value="Unassembled WGS sequence"/>
</dbReference>
<dbReference type="EMBL" id="JRHC01000001">
    <property type="protein sequence ID" value="KJF45036.1"/>
    <property type="molecule type" value="Genomic_DNA"/>
</dbReference>
<feature type="transmembrane region" description="Helical" evidence="1">
    <location>
        <begin position="12"/>
        <end position="32"/>
    </location>
</feature>
<feature type="transmembrane region" description="Helical" evidence="1">
    <location>
        <begin position="104"/>
        <end position="125"/>
    </location>
</feature>
<evidence type="ECO:0000313" key="3">
    <source>
        <dbReference type="Proteomes" id="UP000032544"/>
    </source>
</evidence>
<keyword evidence="1" id="KW-1133">Transmembrane helix</keyword>
<evidence type="ECO:0000256" key="1">
    <source>
        <dbReference type="SAM" id="Phobius"/>
    </source>
</evidence>
<organism evidence="2 3">
    <name type="scientific">Draconibacterium sediminis</name>
    <dbReference type="NCBI Taxonomy" id="1544798"/>
    <lineage>
        <taxon>Bacteria</taxon>
        <taxon>Pseudomonadati</taxon>
        <taxon>Bacteroidota</taxon>
        <taxon>Bacteroidia</taxon>
        <taxon>Marinilabiliales</taxon>
        <taxon>Prolixibacteraceae</taxon>
        <taxon>Draconibacterium</taxon>
    </lineage>
</organism>
<dbReference type="AlphaFoldDB" id="A0A0D8JER8"/>
<gene>
    <name evidence="2" type="ORF">LH29_06375</name>
</gene>
<evidence type="ECO:0008006" key="4">
    <source>
        <dbReference type="Google" id="ProtNLM"/>
    </source>
</evidence>
<sequence>MDVFERIPVLLPFWWKYIGIGWLLFVFGYSIYQGDFNPSTNTFLLSGMYFGLIQISFSKEKNEDEFAEQTRTKAMFLSVISLFMLVGIYSAYEMIAPNSFSENSFTWFMMLLNATLIVYLGYFYFTKYRSLKNQN</sequence>
<protein>
    <recommendedName>
        <fullName evidence="4">DUF2178 domain-containing protein</fullName>
    </recommendedName>
</protein>